<dbReference type="Proteomes" id="UP000198824">
    <property type="component" value="Unassembled WGS sequence"/>
</dbReference>
<evidence type="ECO:0000256" key="2">
    <source>
        <dbReference type="ARBA" id="ARBA00022908"/>
    </source>
</evidence>
<feature type="domain" description="Tyr recombinase" evidence="6">
    <location>
        <begin position="189"/>
        <end position="385"/>
    </location>
</feature>
<evidence type="ECO:0000313" key="8">
    <source>
        <dbReference type="EMBL" id="SFR81587.1"/>
    </source>
</evidence>
<accession>A0A1I6JRK3</accession>
<keyword evidence="2" id="KW-0229">DNA integration</keyword>
<protein>
    <submittedName>
        <fullName evidence="8">Site-specific recombinase XerD</fullName>
    </submittedName>
</protein>
<organism evidence="8 9">
    <name type="scientific">Sphingomonas jatrophae</name>
    <dbReference type="NCBI Taxonomy" id="1166337"/>
    <lineage>
        <taxon>Bacteria</taxon>
        <taxon>Pseudomonadati</taxon>
        <taxon>Pseudomonadota</taxon>
        <taxon>Alphaproteobacteria</taxon>
        <taxon>Sphingomonadales</taxon>
        <taxon>Sphingomonadaceae</taxon>
        <taxon>Sphingomonas</taxon>
    </lineage>
</organism>
<dbReference type="PANTHER" id="PTHR30349:SF41">
    <property type="entry name" value="INTEGRASE_RECOMBINASE PROTEIN MJ0367-RELATED"/>
    <property type="match status" value="1"/>
</dbReference>
<keyword evidence="3 5" id="KW-0238">DNA-binding</keyword>
<evidence type="ECO:0000256" key="1">
    <source>
        <dbReference type="ARBA" id="ARBA00008857"/>
    </source>
</evidence>
<dbReference type="GO" id="GO:0003677">
    <property type="term" value="F:DNA binding"/>
    <property type="evidence" value="ECO:0007669"/>
    <property type="project" value="UniProtKB-UniRule"/>
</dbReference>
<dbReference type="InterPro" id="IPR013762">
    <property type="entry name" value="Integrase-like_cat_sf"/>
</dbReference>
<dbReference type="GO" id="GO:0015074">
    <property type="term" value="P:DNA integration"/>
    <property type="evidence" value="ECO:0007669"/>
    <property type="project" value="UniProtKB-KW"/>
</dbReference>
<feature type="domain" description="Core-binding (CB)" evidence="7">
    <location>
        <begin position="77"/>
        <end position="166"/>
    </location>
</feature>
<dbReference type="Pfam" id="PF02899">
    <property type="entry name" value="Phage_int_SAM_1"/>
    <property type="match status" value="1"/>
</dbReference>
<gene>
    <name evidence="8" type="ORF">SAMN05192580_0727</name>
</gene>
<dbReference type="InterPro" id="IPR044068">
    <property type="entry name" value="CB"/>
</dbReference>
<dbReference type="InterPro" id="IPR010998">
    <property type="entry name" value="Integrase_recombinase_N"/>
</dbReference>
<dbReference type="STRING" id="1166337.SAMN05192580_0727"/>
<dbReference type="Gene3D" id="1.10.443.10">
    <property type="entry name" value="Intergrase catalytic core"/>
    <property type="match status" value="1"/>
</dbReference>
<dbReference type="Gene3D" id="1.10.150.130">
    <property type="match status" value="1"/>
</dbReference>
<evidence type="ECO:0000259" key="7">
    <source>
        <dbReference type="PROSITE" id="PS51900"/>
    </source>
</evidence>
<dbReference type="InterPro" id="IPR004107">
    <property type="entry name" value="Integrase_SAM-like_N"/>
</dbReference>
<reference evidence="8 9" key="1">
    <citation type="submission" date="2016-10" db="EMBL/GenBank/DDBJ databases">
        <authorList>
            <person name="de Groot N.N."/>
        </authorList>
    </citation>
    <scope>NUCLEOTIDE SEQUENCE [LARGE SCALE GENOMIC DNA]</scope>
    <source>
        <strain evidence="8 9">S5-249</strain>
    </source>
</reference>
<dbReference type="InterPro" id="IPR050090">
    <property type="entry name" value="Tyrosine_recombinase_XerCD"/>
</dbReference>
<dbReference type="EMBL" id="FOZG01000001">
    <property type="protein sequence ID" value="SFR81587.1"/>
    <property type="molecule type" value="Genomic_DNA"/>
</dbReference>
<dbReference type="InterPro" id="IPR002104">
    <property type="entry name" value="Integrase_catalytic"/>
</dbReference>
<proteinExistence type="inferred from homology"/>
<comment type="similarity">
    <text evidence="1">Belongs to the 'phage' integrase family.</text>
</comment>
<dbReference type="AlphaFoldDB" id="A0A1I6JRK3"/>
<evidence type="ECO:0000256" key="4">
    <source>
        <dbReference type="ARBA" id="ARBA00023172"/>
    </source>
</evidence>
<keyword evidence="9" id="KW-1185">Reference proteome</keyword>
<dbReference type="PROSITE" id="PS51900">
    <property type="entry name" value="CB"/>
    <property type="match status" value="1"/>
</dbReference>
<dbReference type="InterPro" id="IPR011010">
    <property type="entry name" value="DNA_brk_join_enz"/>
</dbReference>
<sequence length="400" mass="45436">MMTDWIVETLTERFRWRIAAGNPLHRRLTKLVSRGQIEAAQRFQQEVNGDPVRVLDETFSPERYRLDEERQRERHSQTPISILALFDGYAREREPAPATVKAWRRQLSAFVAFSGHDDATKVTPEDVIAWKDHLLHKAGKCGTGLSAKTVGETYLSALKTTFRWAVENRRLATNPASTARVRGAKRVHQRERGLNNDEARTILAATLTPPPPRLSPERALARRWVPWLCAYTGARVNEITQLRGKDVVEVDGVWTIHITPEAGRIKTSMARTVALHPHLIDQGFLDVAAANPSYLFFNPGRQRGGSEGNPHSKKVGEYLAHWVREIGVADPNVQPNHGWRHRFKTVSRNVRMDPEVRDRIQGHAPRTEGEGYGDVSPAAMRREIELLPRYEVTAEFEAQR</sequence>
<dbReference type="SUPFAM" id="SSF56349">
    <property type="entry name" value="DNA breaking-rejoining enzymes"/>
    <property type="match status" value="1"/>
</dbReference>
<evidence type="ECO:0000256" key="3">
    <source>
        <dbReference type="ARBA" id="ARBA00023125"/>
    </source>
</evidence>
<keyword evidence="4" id="KW-0233">DNA recombination</keyword>
<dbReference type="PANTHER" id="PTHR30349">
    <property type="entry name" value="PHAGE INTEGRASE-RELATED"/>
    <property type="match status" value="1"/>
</dbReference>
<evidence type="ECO:0000313" key="9">
    <source>
        <dbReference type="Proteomes" id="UP000198824"/>
    </source>
</evidence>
<name>A0A1I6JRK3_9SPHN</name>
<dbReference type="GO" id="GO:0006310">
    <property type="term" value="P:DNA recombination"/>
    <property type="evidence" value="ECO:0007669"/>
    <property type="project" value="UniProtKB-KW"/>
</dbReference>
<evidence type="ECO:0000259" key="6">
    <source>
        <dbReference type="PROSITE" id="PS51898"/>
    </source>
</evidence>
<dbReference type="PROSITE" id="PS51898">
    <property type="entry name" value="TYR_RECOMBINASE"/>
    <property type="match status" value="1"/>
</dbReference>
<evidence type="ECO:0000256" key="5">
    <source>
        <dbReference type="PROSITE-ProRule" id="PRU01248"/>
    </source>
</evidence>